<dbReference type="EMBL" id="CAFAAS010000002">
    <property type="protein sequence ID" value="CAB4796346.1"/>
    <property type="molecule type" value="Genomic_DNA"/>
</dbReference>
<dbReference type="EMBL" id="CAFBRZ010000076">
    <property type="protein sequence ID" value="CAB5158583.1"/>
    <property type="molecule type" value="Genomic_DNA"/>
</dbReference>
<dbReference type="AlphaFoldDB" id="A0A6J6XMD2"/>
<evidence type="ECO:0000313" key="3">
    <source>
        <dbReference type="EMBL" id="CAB4796346.1"/>
    </source>
</evidence>
<proteinExistence type="predicted"/>
<keyword evidence="1" id="KW-0812">Transmembrane</keyword>
<keyword evidence="1" id="KW-1133">Transmembrane helix</keyword>
<keyword evidence="1" id="KW-0472">Membrane</keyword>
<name>A0A6J6XMD2_9ZZZZ</name>
<sequence length="138" mass="15181">MRPTNSKWLRAYEQHSRNFLSRVRVWCKGENGNIESAMVLIPLLILFLIGIELIIATNLRNADTALAQGEASRRAISGELNPSDELIELGSSDRFTHIKVLITHRRTDVPQLVPGLAALMGAAPTTDVRGAAIVEPQN</sequence>
<protein>
    <submittedName>
        <fullName evidence="3">Unannotated protein</fullName>
    </submittedName>
</protein>
<evidence type="ECO:0000313" key="5">
    <source>
        <dbReference type="EMBL" id="CAB4968919.1"/>
    </source>
</evidence>
<evidence type="ECO:0000313" key="6">
    <source>
        <dbReference type="EMBL" id="CAB5158583.1"/>
    </source>
</evidence>
<accession>A0A6J6XMD2</accession>
<feature type="transmembrane region" description="Helical" evidence="1">
    <location>
        <begin position="39"/>
        <end position="59"/>
    </location>
</feature>
<organism evidence="3">
    <name type="scientific">freshwater metagenome</name>
    <dbReference type="NCBI Taxonomy" id="449393"/>
    <lineage>
        <taxon>unclassified sequences</taxon>
        <taxon>metagenomes</taxon>
        <taxon>ecological metagenomes</taxon>
    </lineage>
</organism>
<reference evidence="3" key="1">
    <citation type="submission" date="2020-05" db="EMBL/GenBank/DDBJ databases">
        <authorList>
            <person name="Chiriac C."/>
            <person name="Salcher M."/>
            <person name="Ghai R."/>
            <person name="Kavagutti S V."/>
        </authorList>
    </citation>
    <scope>NUCLEOTIDE SEQUENCE</scope>
</reference>
<dbReference type="EMBL" id="CAEZYE010000032">
    <property type="protein sequence ID" value="CAB4710709.1"/>
    <property type="molecule type" value="Genomic_DNA"/>
</dbReference>
<gene>
    <name evidence="2" type="ORF">UFOPK2655_00724</name>
    <name evidence="3" type="ORF">UFOPK3077_00212</name>
    <name evidence="4" type="ORF">UFOPK3667_00211</name>
    <name evidence="5" type="ORF">UFOPK3903_00191</name>
    <name evidence="6" type="ORF">UFOPK4444_01138</name>
</gene>
<evidence type="ECO:0000313" key="2">
    <source>
        <dbReference type="EMBL" id="CAB4710709.1"/>
    </source>
</evidence>
<dbReference type="EMBL" id="CAFBOD010000001">
    <property type="protein sequence ID" value="CAB4968919.1"/>
    <property type="molecule type" value="Genomic_DNA"/>
</dbReference>
<evidence type="ECO:0000313" key="4">
    <source>
        <dbReference type="EMBL" id="CAB4913626.1"/>
    </source>
</evidence>
<evidence type="ECO:0000256" key="1">
    <source>
        <dbReference type="SAM" id="Phobius"/>
    </source>
</evidence>
<dbReference type="EMBL" id="CAFBMU010000002">
    <property type="protein sequence ID" value="CAB4913626.1"/>
    <property type="molecule type" value="Genomic_DNA"/>
</dbReference>